<dbReference type="Proteomes" id="UP000281553">
    <property type="component" value="Unassembled WGS sequence"/>
</dbReference>
<evidence type="ECO:0000313" key="1">
    <source>
        <dbReference type="EMBL" id="VDN37703.1"/>
    </source>
</evidence>
<dbReference type="OrthoDB" id="10419776at2759"/>
<name>A0A3P7NKW4_DIBLA</name>
<evidence type="ECO:0000313" key="2">
    <source>
        <dbReference type="Proteomes" id="UP000281553"/>
    </source>
</evidence>
<sequence>MELVSVTSDYLNGHFGLQVGKSDDVAITLAVCEGHPSSVHMCLAYSGTPFCCAVSKQAIQQAIWEWSSDRLFVLHEVITEN</sequence>
<organism evidence="1 2">
    <name type="scientific">Dibothriocephalus latus</name>
    <name type="common">Fish tapeworm</name>
    <name type="synonym">Diphyllobothrium latum</name>
    <dbReference type="NCBI Taxonomy" id="60516"/>
    <lineage>
        <taxon>Eukaryota</taxon>
        <taxon>Metazoa</taxon>
        <taxon>Spiralia</taxon>
        <taxon>Lophotrochozoa</taxon>
        <taxon>Platyhelminthes</taxon>
        <taxon>Cestoda</taxon>
        <taxon>Eucestoda</taxon>
        <taxon>Diphyllobothriidea</taxon>
        <taxon>Diphyllobothriidae</taxon>
        <taxon>Dibothriocephalus</taxon>
    </lineage>
</organism>
<keyword evidence="2" id="KW-1185">Reference proteome</keyword>
<protein>
    <submittedName>
        <fullName evidence="1">Uncharacterized protein</fullName>
    </submittedName>
</protein>
<reference evidence="1 2" key="1">
    <citation type="submission" date="2018-11" db="EMBL/GenBank/DDBJ databases">
        <authorList>
            <consortium name="Pathogen Informatics"/>
        </authorList>
    </citation>
    <scope>NUCLEOTIDE SEQUENCE [LARGE SCALE GENOMIC DNA]</scope>
</reference>
<dbReference type="AlphaFoldDB" id="A0A3P7NKW4"/>
<dbReference type="EMBL" id="UYRU01091485">
    <property type="protein sequence ID" value="VDN37703.1"/>
    <property type="molecule type" value="Genomic_DNA"/>
</dbReference>
<proteinExistence type="predicted"/>
<accession>A0A3P7NKW4</accession>
<gene>
    <name evidence="1" type="ORF">DILT_LOCUS17393</name>
</gene>